<sequence length="221" mass="25376">MVPKRWKPTGLEEMMEWTVGMHLFATEMLYWQWFTCPFCLDMAAVKWPPILAIKRARATRASLLEAAKGVVVARTIEATRALIRPPFPLIDSSLEPLNVLKQPPAKKQKAGEKPAKKALVNDGQIQDHLNKFSWDGLKCILRGMRIIYVSTDKAIERKERIRELEDTNKERVKKLLDIEPEMMRSMVDRFDKAKAENDALRESIKQKDGDIEGHVAHIMGK</sequence>
<dbReference type="Proteomes" id="UP001187192">
    <property type="component" value="Unassembled WGS sequence"/>
</dbReference>
<name>A0AA88DXL8_FICCA</name>
<dbReference type="AlphaFoldDB" id="A0AA88DXL8"/>
<evidence type="ECO:0000313" key="2">
    <source>
        <dbReference type="Proteomes" id="UP001187192"/>
    </source>
</evidence>
<organism evidence="1 2">
    <name type="scientific">Ficus carica</name>
    <name type="common">Common fig</name>
    <dbReference type="NCBI Taxonomy" id="3494"/>
    <lineage>
        <taxon>Eukaryota</taxon>
        <taxon>Viridiplantae</taxon>
        <taxon>Streptophyta</taxon>
        <taxon>Embryophyta</taxon>
        <taxon>Tracheophyta</taxon>
        <taxon>Spermatophyta</taxon>
        <taxon>Magnoliopsida</taxon>
        <taxon>eudicotyledons</taxon>
        <taxon>Gunneridae</taxon>
        <taxon>Pentapetalae</taxon>
        <taxon>rosids</taxon>
        <taxon>fabids</taxon>
        <taxon>Rosales</taxon>
        <taxon>Moraceae</taxon>
        <taxon>Ficeae</taxon>
        <taxon>Ficus</taxon>
    </lineage>
</organism>
<gene>
    <name evidence="1" type="ORF">TIFTF001_032956</name>
</gene>
<comment type="caution">
    <text evidence="1">The sequence shown here is derived from an EMBL/GenBank/DDBJ whole genome shotgun (WGS) entry which is preliminary data.</text>
</comment>
<protein>
    <submittedName>
        <fullName evidence="1">Uncharacterized protein</fullName>
    </submittedName>
</protein>
<dbReference type="EMBL" id="BTGU01000161">
    <property type="protein sequence ID" value="GMN63882.1"/>
    <property type="molecule type" value="Genomic_DNA"/>
</dbReference>
<reference evidence="1" key="1">
    <citation type="submission" date="2023-07" db="EMBL/GenBank/DDBJ databases">
        <title>draft genome sequence of fig (Ficus carica).</title>
        <authorList>
            <person name="Takahashi T."/>
            <person name="Nishimura K."/>
        </authorList>
    </citation>
    <scope>NUCLEOTIDE SEQUENCE</scope>
</reference>
<keyword evidence="2" id="KW-1185">Reference proteome</keyword>
<proteinExistence type="predicted"/>
<accession>A0AA88DXL8</accession>
<evidence type="ECO:0000313" key="1">
    <source>
        <dbReference type="EMBL" id="GMN63882.1"/>
    </source>
</evidence>